<feature type="chain" id="PRO_5038568143" description="Secreted protein" evidence="1">
    <location>
        <begin position="25"/>
        <end position="126"/>
    </location>
</feature>
<dbReference type="OrthoDB" id="3696701at2"/>
<accession>A0A1Y5Y9Q1</accession>
<reference evidence="2 3" key="1">
    <citation type="submission" date="2017-04" db="EMBL/GenBank/DDBJ databases">
        <authorList>
            <person name="Afonso C.L."/>
            <person name="Miller P.J."/>
            <person name="Scott M.A."/>
            <person name="Spackman E."/>
            <person name="Goraichik I."/>
            <person name="Dimitrov K.M."/>
            <person name="Suarez D.L."/>
            <person name="Swayne D.E."/>
        </authorList>
    </citation>
    <scope>NUCLEOTIDE SEQUENCE [LARGE SCALE GENOMIC DNA]</scope>
    <source>
        <strain evidence="2 3">DSM 43828</strain>
    </source>
</reference>
<evidence type="ECO:0000313" key="2">
    <source>
        <dbReference type="EMBL" id="SMD26349.1"/>
    </source>
</evidence>
<evidence type="ECO:0000313" key="3">
    <source>
        <dbReference type="Proteomes" id="UP000192674"/>
    </source>
</evidence>
<dbReference type="PROSITE" id="PS51318">
    <property type="entry name" value="TAT"/>
    <property type="match status" value="1"/>
</dbReference>
<dbReference type="AlphaFoldDB" id="A0A1Y5Y9Q1"/>
<dbReference type="InterPro" id="IPR006311">
    <property type="entry name" value="TAT_signal"/>
</dbReference>
<evidence type="ECO:0000256" key="1">
    <source>
        <dbReference type="SAM" id="SignalP"/>
    </source>
</evidence>
<protein>
    <recommendedName>
        <fullName evidence="4">Secreted protein</fullName>
    </recommendedName>
</protein>
<keyword evidence="3" id="KW-1185">Reference proteome</keyword>
<evidence type="ECO:0008006" key="4">
    <source>
        <dbReference type="Google" id="ProtNLM"/>
    </source>
</evidence>
<name>A0A1Y5Y9Q1_KIBAR</name>
<organism evidence="2 3">
    <name type="scientific">Kibdelosporangium aridum</name>
    <dbReference type="NCBI Taxonomy" id="2030"/>
    <lineage>
        <taxon>Bacteria</taxon>
        <taxon>Bacillati</taxon>
        <taxon>Actinomycetota</taxon>
        <taxon>Actinomycetes</taxon>
        <taxon>Pseudonocardiales</taxon>
        <taxon>Pseudonocardiaceae</taxon>
        <taxon>Kibdelosporangium</taxon>
    </lineage>
</organism>
<dbReference type="Proteomes" id="UP000192674">
    <property type="component" value="Unassembled WGS sequence"/>
</dbReference>
<dbReference type="EMBL" id="FWXV01000014">
    <property type="protein sequence ID" value="SMD26349.1"/>
    <property type="molecule type" value="Genomic_DNA"/>
</dbReference>
<feature type="signal peptide" evidence="1">
    <location>
        <begin position="1"/>
        <end position="24"/>
    </location>
</feature>
<sequence length="126" mass="13398">MSVRRKSFAVAAAAVAALSSVAVAQPAVAAAQSDPGYFVKFYMGRNLTGTEIPVDYKVTNVCVNLPQRPKSVVNIAPVNAEIYFNPDCTTGFPGQTGGYYVIVGAVHSGDFDGWGVASYRLRPEYS</sequence>
<keyword evidence="1" id="KW-0732">Signal</keyword>
<proteinExistence type="predicted"/>
<gene>
    <name evidence="2" type="ORF">SAMN05661093_09932</name>
</gene>
<dbReference type="RefSeq" id="WP_084434105.1">
    <property type="nucleotide sequence ID" value="NZ_FWXV01000014.1"/>
</dbReference>